<evidence type="ECO:0000256" key="8">
    <source>
        <dbReference type="ARBA" id="ARBA00036243"/>
    </source>
</evidence>
<evidence type="ECO:0000256" key="3">
    <source>
        <dbReference type="ARBA" id="ARBA00022448"/>
    </source>
</evidence>
<proteinExistence type="inferred from homology"/>
<evidence type="ECO:0000256" key="2">
    <source>
        <dbReference type="ARBA" id="ARBA00022434"/>
    </source>
</evidence>
<feature type="binding site" evidence="10">
    <location>
        <position position="94"/>
    </location>
    <ligand>
        <name>Fe cation</name>
        <dbReference type="ChEBI" id="CHEBI:24875"/>
        <label>2</label>
    </ligand>
</feature>
<gene>
    <name evidence="12" type="primary">bfr</name>
    <name evidence="13" type="ORF">C8E02_2585</name>
    <name evidence="12" type="ORF">PQU93_10110</name>
</gene>
<dbReference type="PIRSF" id="PIRSF002560">
    <property type="entry name" value="Bacterioferritin"/>
    <property type="match status" value="1"/>
</dbReference>
<keyword evidence="6 9" id="KW-0408">Iron</keyword>
<dbReference type="Gene3D" id="1.20.1260.10">
    <property type="match status" value="1"/>
</dbReference>
<evidence type="ECO:0000256" key="6">
    <source>
        <dbReference type="ARBA" id="ARBA00023004"/>
    </source>
</evidence>
<evidence type="ECO:0000313" key="15">
    <source>
        <dbReference type="Proteomes" id="UP001221566"/>
    </source>
</evidence>
<feature type="binding site" evidence="10">
    <location>
        <position position="54"/>
    </location>
    <ligand>
        <name>Fe cation</name>
        <dbReference type="ChEBI" id="CHEBI:24875"/>
        <label>1</label>
    </ligand>
</feature>
<dbReference type="Proteomes" id="UP001221566">
    <property type="component" value="Unassembled WGS sequence"/>
</dbReference>
<protein>
    <recommendedName>
        <fullName evidence="9">Bacterioferritin</fullName>
    </recommendedName>
</protein>
<evidence type="ECO:0000256" key="7">
    <source>
        <dbReference type="ARBA" id="ARBA00023065"/>
    </source>
</evidence>
<evidence type="ECO:0000313" key="13">
    <source>
        <dbReference type="EMBL" id="RKQ57126.1"/>
    </source>
</evidence>
<keyword evidence="9 10" id="KW-0479">Metal-binding</keyword>
<dbReference type="InterPro" id="IPR009040">
    <property type="entry name" value="Ferritin-like_diiron"/>
</dbReference>
<keyword evidence="3" id="KW-0813">Transport</keyword>
<evidence type="ECO:0000256" key="5">
    <source>
        <dbReference type="ARBA" id="ARBA00023002"/>
    </source>
</evidence>
<dbReference type="CDD" id="cd00907">
    <property type="entry name" value="Bacterioferritin"/>
    <property type="match status" value="1"/>
</dbReference>
<feature type="binding site" description="axial binding residue" evidence="10">
    <location>
        <position position="52"/>
    </location>
    <ligand>
        <name>heme b</name>
        <dbReference type="ChEBI" id="CHEBI:60344"/>
        <note>ligand shared between dimeric partners</note>
    </ligand>
    <ligandPart>
        <name>Fe</name>
        <dbReference type="ChEBI" id="CHEBI:18248"/>
    </ligandPart>
</feature>
<comment type="caution">
    <text evidence="13">The sequence shown here is derived from an EMBL/GenBank/DDBJ whole genome shotgun (WGS) entry which is preliminary data.</text>
</comment>
<dbReference type="GO" id="GO:0005829">
    <property type="term" value="C:cytosol"/>
    <property type="evidence" value="ECO:0007669"/>
    <property type="project" value="TreeGrafter"/>
</dbReference>
<dbReference type="InterPro" id="IPR002024">
    <property type="entry name" value="Bacterioferritin"/>
</dbReference>
<evidence type="ECO:0000259" key="11">
    <source>
        <dbReference type="PROSITE" id="PS50905"/>
    </source>
</evidence>
<feature type="binding site" evidence="10">
    <location>
        <position position="128"/>
    </location>
    <ligand>
        <name>Fe cation</name>
        <dbReference type="ChEBI" id="CHEBI:24875"/>
        <label>1</label>
    </ligand>
</feature>
<dbReference type="GO" id="GO:0020037">
    <property type="term" value="F:heme binding"/>
    <property type="evidence" value="ECO:0007669"/>
    <property type="project" value="TreeGrafter"/>
</dbReference>
<dbReference type="AlphaFoldDB" id="A0A495B840"/>
<reference evidence="13 14" key="1">
    <citation type="submission" date="2018-10" db="EMBL/GenBank/DDBJ databases">
        <title>Genomic Encyclopedia of Type Strains, Phase IV (KMG-IV): sequencing the most valuable type-strain genomes for metagenomic binning, comparative biology and taxonomic classification.</title>
        <authorList>
            <person name="Goeker M."/>
        </authorList>
    </citation>
    <scope>NUCLEOTIDE SEQUENCE [LARGE SCALE GENOMIC DNA]</scope>
    <source>
        <strain evidence="13 14">DSM 3303</strain>
    </source>
</reference>
<dbReference type="RefSeq" id="WP_047965990.1">
    <property type="nucleotide sequence ID" value="NZ_JAQQKY010000005.1"/>
</dbReference>
<dbReference type="PROSITE" id="PS50905">
    <property type="entry name" value="FERRITIN_LIKE"/>
    <property type="match status" value="1"/>
</dbReference>
<evidence type="ECO:0000256" key="9">
    <source>
        <dbReference type="PIRNR" id="PIRNR002560"/>
    </source>
</evidence>
<comment type="similarity">
    <text evidence="1 9">Belongs to the bacterioferritin family.</text>
</comment>
<dbReference type="GO" id="GO:0006826">
    <property type="term" value="P:iron ion transport"/>
    <property type="evidence" value="ECO:0007669"/>
    <property type="project" value="UniProtKB-KW"/>
</dbReference>
<keyword evidence="7" id="KW-0406">Ion transport</keyword>
<keyword evidence="4" id="KW-0410">Iron transport</keyword>
<dbReference type="PANTHER" id="PTHR30295">
    <property type="entry name" value="BACTERIOFERRITIN"/>
    <property type="match status" value="1"/>
</dbReference>
<keyword evidence="5 12" id="KW-0560">Oxidoreductase</keyword>
<organism evidence="13 14">
    <name type="scientific">Vogesella indigofera</name>
    <name type="common">Pseudomonas indigofera</name>
    <dbReference type="NCBI Taxonomy" id="45465"/>
    <lineage>
        <taxon>Bacteria</taxon>
        <taxon>Pseudomonadati</taxon>
        <taxon>Pseudomonadota</taxon>
        <taxon>Betaproteobacteria</taxon>
        <taxon>Neisseriales</taxon>
        <taxon>Chromobacteriaceae</taxon>
        <taxon>Vogesella</taxon>
    </lineage>
</organism>
<feature type="binding site" evidence="10">
    <location>
        <position position="46"/>
    </location>
    <ligand>
        <name>Fe cation</name>
        <dbReference type="ChEBI" id="CHEBI:24875"/>
        <label>3</label>
    </ligand>
</feature>
<feature type="binding site" evidence="10">
    <location>
        <position position="51"/>
    </location>
    <ligand>
        <name>Fe cation</name>
        <dbReference type="ChEBI" id="CHEBI:24875"/>
        <label>1</label>
    </ligand>
</feature>
<evidence type="ECO:0000313" key="14">
    <source>
        <dbReference type="Proteomes" id="UP000279384"/>
    </source>
</evidence>
<dbReference type="InterPro" id="IPR008331">
    <property type="entry name" value="Ferritin_DPS_dom"/>
</dbReference>
<name>A0A495B840_VOGIN</name>
<evidence type="ECO:0000256" key="4">
    <source>
        <dbReference type="ARBA" id="ARBA00022496"/>
    </source>
</evidence>
<reference evidence="12 15" key="2">
    <citation type="submission" date="2023-01" db="EMBL/GenBank/DDBJ databases">
        <title>Novel species of the genus Vogesella isolated from rivers.</title>
        <authorList>
            <person name="Lu H."/>
        </authorList>
    </citation>
    <scope>NUCLEOTIDE SEQUENCE [LARGE SCALE GENOMIC DNA]</scope>
    <source>
        <strain evidence="12 15">SH7W</strain>
    </source>
</reference>
<comment type="catalytic activity">
    <reaction evidence="8">
        <text>Fe(2+)(in) = Fe(2+)(out)</text>
        <dbReference type="Rhea" id="RHEA:28486"/>
        <dbReference type="ChEBI" id="CHEBI:29033"/>
    </reaction>
</comment>
<dbReference type="Proteomes" id="UP000279384">
    <property type="component" value="Unassembled WGS sequence"/>
</dbReference>
<keyword evidence="2 9" id="KW-0409">Iron storage</keyword>
<keyword evidence="15" id="KW-1185">Reference proteome</keyword>
<evidence type="ECO:0000313" key="12">
    <source>
        <dbReference type="EMBL" id="MDC7691137.1"/>
    </source>
</evidence>
<feature type="binding site" evidence="10">
    <location>
        <position position="131"/>
    </location>
    <ligand>
        <name>Fe cation</name>
        <dbReference type="ChEBI" id="CHEBI:24875"/>
        <label>2</label>
    </ligand>
</feature>
<feature type="domain" description="Ferritin-like diiron" evidence="11">
    <location>
        <begin position="1"/>
        <end position="146"/>
    </location>
</feature>
<dbReference type="NCBIfam" id="TIGR00754">
    <property type="entry name" value="bfr"/>
    <property type="match status" value="1"/>
</dbReference>
<dbReference type="PANTHER" id="PTHR30295:SF9">
    <property type="entry name" value="BACTERIOFERRITIN"/>
    <property type="match status" value="1"/>
</dbReference>
<feature type="binding site" evidence="10">
    <location>
        <position position="50"/>
    </location>
    <ligand>
        <name>Fe cation</name>
        <dbReference type="ChEBI" id="CHEBI:24875"/>
        <label>3</label>
    </ligand>
</feature>
<dbReference type="EMBL" id="JAQQKY010000005">
    <property type="protein sequence ID" value="MDC7691137.1"/>
    <property type="molecule type" value="Genomic_DNA"/>
</dbReference>
<evidence type="ECO:0000256" key="10">
    <source>
        <dbReference type="PIRSR" id="PIRSR002560-1"/>
    </source>
</evidence>
<dbReference type="GO" id="GO:0004322">
    <property type="term" value="F:ferroxidase activity"/>
    <property type="evidence" value="ECO:0007669"/>
    <property type="project" value="TreeGrafter"/>
</dbReference>
<dbReference type="InterPro" id="IPR012347">
    <property type="entry name" value="Ferritin-like"/>
</dbReference>
<dbReference type="Pfam" id="PF00210">
    <property type="entry name" value="Ferritin"/>
    <property type="match status" value="1"/>
</dbReference>
<dbReference type="EMBL" id="RBID01000016">
    <property type="protein sequence ID" value="RKQ57126.1"/>
    <property type="molecule type" value="Genomic_DNA"/>
</dbReference>
<accession>A0A495B840</accession>
<feature type="binding site" evidence="10">
    <location>
        <position position="128"/>
    </location>
    <ligand>
        <name>Fe cation</name>
        <dbReference type="ChEBI" id="CHEBI:24875"/>
        <label>2</label>
    </ligand>
</feature>
<dbReference type="GO" id="GO:0008199">
    <property type="term" value="F:ferric iron binding"/>
    <property type="evidence" value="ECO:0007669"/>
    <property type="project" value="InterPro"/>
</dbReference>
<feature type="binding site" evidence="10">
    <location>
        <position position="18"/>
    </location>
    <ligand>
        <name>Fe cation</name>
        <dbReference type="ChEBI" id="CHEBI:24875"/>
        <label>1</label>
    </ligand>
</feature>
<dbReference type="SUPFAM" id="SSF47240">
    <property type="entry name" value="Ferritin-like"/>
    <property type="match status" value="1"/>
</dbReference>
<evidence type="ECO:0000256" key="1">
    <source>
        <dbReference type="ARBA" id="ARBA00008093"/>
    </source>
</evidence>
<sequence>MQGSKKIIEALNTLLTAEMTSVDQYFIHSEMYGNWGYSKLYERLHHERDEEMSHAKMLIERILFLDGVPDIAPRGKLRIGKDVPSMLANDLETEYEVAAALKKAIVLAEKEHDFVTRSILTKLLDDTEVDHAHWLEQQLGLIKAMGINNYLQSQAS</sequence>
<feature type="binding site" evidence="10">
    <location>
        <position position="51"/>
    </location>
    <ligand>
        <name>Fe cation</name>
        <dbReference type="ChEBI" id="CHEBI:24875"/>
        <label>2</label>
    </ligand>
</feature>
<dbReference type="PRINTS" id="PR00601">
    <property type="entry name" value="BACFERRITIN"/>
</dbReference>
<dbReference type="InterPro" id="IPR009078">
    <property type="entry name" value="Ferritin-like_SF"/>
</dbReference>
<dbReference type="GO" id="GO:0006879">
    <property type="term" value="P:intracellular iron ion homeostasis"/>
    <property type="evidence" value="ECO:0007669"/>
    <property type="project" value="UniProtKB-KW"/>
</dbReference>